<dbReference type="EMBL" id="MFAT01000059">
    <property type="protein sequence ID" value="OGD85672.1"/>
    <property type="molecule type" value="Genomic_DNA"/>
</dbReference>
<protein>
    <recommendedName>
        <fullName evidence="4">Type II secretion system protein GspG C-terminal domain-containing protein</fullName>
    </recommendedName>
</protein>
<evidence type="ECO:0000313" key="3">
    <source>
        <dbReference type="Proteomes" id="UP000176317"/>
    </source>
</evidence>
<organism evidence="2 3">
    <name type="scientific">Candidatus Curtissbacteria bacterium RBG_13_35_7</name>
    <dbReference type="NCBI Taxonomy" id="1797705"/>
    <lineage>
        <taxon>Bacteria</taxon>
        <taxon>Candidatus Curtissiibacteriota</taxon>
    </lineage>
</organism>
<gene>
    <name evidence="2" type="ORF">A2164_03100</name>
</gene>
<sequence>MKKFLPKGFTLIELLVVIGILTVLLAIVLIAVNPARQFAQANNTQRRSDVNAILNAVHQYAADNKGKLPTNIATTELTIAAGIANADICADIVDDYIAGMPYDPSATGASYTDCSDYDTKYTILQNANKRVTVKAPGAQDEGGTSVTISVTR</sequence>
<dbReference type="PROSITE" id="PS00409">
    <property type="entry name" value="PROKAR_NTER_METHYL"/>
    <property type="match status" value="1"/>
</dbReference>
<evidence type="ECO:0000313" key="2">
    <source>
        <dbReference type="EMBL" id="OGD85672.1"/>
    </source>
</evidence>
<dbReference type="Pfam" id="PF07963">
    <property type="entry name" value="N_methyl"/>
    <property type="match status" value="1"/>
</dbReference>
<proteinExistence type="predicted"/>
<keyword evidence="1" id="KW-0812">Transmembrane</keyword>
<name>A0A1F5G1C3_9BACT</name>
<dbReference type="InterPro" id="IPR012902">
    <property type="entry name" value="N_methyl_site"/>
</dbReference>
<dbReference type="NCBIfam" id="TIGR02532">
    <property type="entry name" value="IV_pilin_GFxxxE"/>
    <property type="match status" value="1"/>
</dbReference>
<accession>A0A1F5G1C3</accession>
<keyword evidence="1" id="KW-1133">Transmembrane helix</keyword>
<dbReference type="Proteomes" id="UP000176317">
    <property type="component" value="Unassembled WGS sequence"/>
</dbReference>
<dbReference type="InterPro" id="IPR045584">
    <property type="entry name" value="Pilin-like"/>
</dbReference>
<dbReference type="SUPFAM" id="SSF54523">
    <property type="entry name" value="Pili subunits"/>
    <property type="match status" value="1"/>
</dbReference>
<dbReference type="AlphaFoldDB" id="A0A1F5G1C3"/>
<dbReference type="Gene3D" id="3.30.700.10">
    <property type="entry name" value="Glycoprotein, Type 4 Pilin"/>
    <property type="match status" value="1"/>
</dbReference>
<keyword evidence="1" id="KW-0472">Membrane</keyword>
<dbReference type="PANTHER" id="PTHR30093">
    <property type="entry name" value="GENERAL SECRETION PATHWAY PROTEIN G"/>
    <property type="match status" value="1"/>
</dbReference>
<evidence type="ECO:0000256" key="1">
    <source>
        <dbReference type="SAM" id="Phobius"/>
    </source>
</evidence>
<feature type="transmembrane region" description="Helical" evidence="1">
    <location>
        <begin position="12"/>
        <end position="32"/>
    </location>
</feature>
<comment type="caution">
    <text evidence="2">The sequence shown here is derived from an EMBL/GenBank/DDBJ whole genome shotgun (WGS) entry which is preliminary data.</text>
</comment>
<evidence type="ECO:0008006" key="4">
    <source>
        <dbReference type="Google" id="ProtNLM"/>
    </source>
</evidence>
<reference evidence="2 3" key="1">
    <citation type="journal article" date="2016" name="Nat. Commun.">
        <title>Thousands of microbial genomes shed light on interconnected biogeochemical processes in an aquifer system.</title>
        <authorList>
            <person name="Anantharaman K."/>
            <person name="Brown C.T."/>
            <person name="Hug L.A."/>
            <person name="Sharon I."/>
            <person name="Castelle C.J."/>
            <person name="Probst A.J."/>
            <person name="Thomas B.C."/>
            <person name="Singh A."/>
            <person name="Wilkins M.J."/>
            <person name="Karaoz U."/>
            <person name="Brodie E.L."/>
            <person name="Williams K.H."/>
            <person name="Hubbard S.S."/>
            <person name="Banfield J.F."/>
        </authorList>
    </citation>
    <scope>NUCLEOTIDE SEQUENCE [LARGE SCALE GENOMIC DNA]</scope>
</reference>